<dbReference type="RefSeq" id="WP_119882360.1">
    <property type="nucleotide sequence ID" value="NZ_CP032418.1"/>
</dbReference>
<reference evidence="2" key="1">
    <citation type="submission" date="2018-09" db="EMBL/GenBank/DDBJ databases">
        <authorList>
            <person name="Zhu H."/>
        </authorList>
    </citation>
    <scope>NUCLEOTIDE SEQUENCE [LARGE SCALE GENOMIC DNA]</scope>
    <source>
        <strain evidence="2">K2R23-3</strain>
    </source>
</reference>
<gene>
    <name evidence="1" type="ORF">D3873_01540</name>
</gene>
<dbReference type="GO" id="GO:0045338">
    <property type="term" value="P:farnesyl diphosphate metabolic process"/>
    <property type="evidence" value="ECO:0007669"/>
    <property type="project" value="InterPro"/>
</dbReference>
<name>A0A385YPI0_9BACL</name>
<evidence type="ECO:0000313" key="1">
    <source>
        <dbReference type="EMBL" id="AYC28615.1"/>
    </source>
</evidence>
<dbReference type="Gene3D" id="1.10.600.10">
    <property type="entry name" value="Farnesyl Diphosphate Synthase"/>
    <property type="match status" value="1"/>
</dbReference>
<keyword evidence="2" id="KW-1185">Reference proteome</keyword>
<sequence length="274" mass="31442">MHSTKNQTKHVMNMLKETSRTFYLPISFLSADLKSTVAAAYLCMRAIDEIEDHPALGNDVKKSLLTSVSQNLAGDFDANQYAKDLAGYESVLPEVTWKLADWIDYCPEKVRRKVQDSTSEMAFGMAKWAERNWRVDTKEDLDEYTYYVAGLVGVMLSDLWESYGHEKTDREKSIAFGRGLQLVNILRNQQEDAERGVSYVPNGWMRDDLFTYADENLSRAKDYVHDIQDKRIKMFCKIPYALAERTLAAMKKGQEKMSRTEVEDVVAALEKETL</sequence>
<evidence type="ECO:0000313" key="2">
    <source>
        <dbReference type="Proteomes" id="UP000265725"/>
    </source>
</evidence>
<dbReference type="EMBL" id="CP032418">
    <property type="protein sequence ID" value="AYC28615.1"/>
    <property type="molecule type" value="Genomic_DNA"/>
</dbReference>
<accession>A0A385YPI0</accession>
<dbReference type="Proteomes" id="UP000265725">
    <property type="component" value="Chromosome"/>
</dbReference>
<dbReference type="KEGG" id="paek:D3873_01540"/>
<dbReference type="GO" id="GO:0051996">
    <property type="term" value="F:squalene synthase [NAD(P)H] activity"/>
    <property type="evidence" value="ECO:0007669"/>
    <property type="project" value="InterPro"/>
</dbReference>
<dbReference type="InterPro" id="IPR044844">
    <property type="entry name" value="Trans_IPPS_euk-type"/>
</dbReference>
<dbReference type="InterPro" id="IPR002060">
    <property type="entry name" value="Squ/phyt_synthse"/>
</dbReference>
<proteinExistence type="predicted"/>
<dbReference type="PANTHER" id="PTHR11626">
    <property type="entry name" value="FARNESYL-DIPHOSPHATE FARNESYLTRANSFERASE"/>
    <property type="match status" value="1"/>
</dbReference>
<dbReference type="SUPFAM" id="SSF48576">
    <property type="entry name" value="Terpenoid synthases"/>
    <property type="match status" value="1"/>
</dbReference>
<dbReference type="Pfam" id="PF00494">
    <property type="entry name" value="SQS_PSY"/>
    <property type="match status" value="1"/>
</dbReference>
<dbReference type="AlphaFoldDB" id="A0A385YPI0"/>
<dbReference type="InterPro" id="IPR008949">
    <property type="entry name" value="Isoprenoid_synthase_dom_sf"/>
</dbReference>
<dbReference type="PANTHER" id="PTHR11626:SF2">
    <property type="entry name" value="SQUALENE SYNTHASE"/>
    <property type="match status" value="1"/>
</dbReference>
<organism evidence="1 2">
    <name type="scientific">Paenisporosarcina cavernae</name>
    <dbReference type="NCBI Taxonomy" id="2320858"/>
    <lineage>
        <taxon>Bacteria</taxon>
        <taxon>Bacillati</taxon>
        <taxon>Bacillota</taxon>
        <taxon>Bacilli</taxon>
        <taxon>Bacillales</taxon>
        <taxon>Caryophanaceae</taxon>
        <taxon>Paenisporosarcina</taxon>
    </lineage>
</organism>
<dbReference type="OrthoDB" id="9787280at2"/>
<protein>
    <submittedName>
        <fullName evidence="1">Phytoene/squalene synthase family protein</fullName>
    </submittedName>
</protein>